<name>A0A976QTT8_THEOR</name>
<evidence type="ECO:0000313" key="7">
    <source>
        <dbReference type="EMBL" id="UKK00153.2"/>
    </source>
</evidence>
<dbReference type="InterPro" id="IPR011992">
    <property type="entry name" value="EF-hand-dom_pair"/>
</dbReference>
<dbReference type="InterPro" id="IPR000938">
    <property type="entry name" value="CAP-Gly_domain"/>
</dbReference>
<evidence type="ECO:0000313" key="8">
    <source>
        <dbReference type="Proteomes" id="UP000244811"/>
    </source>
</evidence>
<evidence type="ECO:0000256" key="3">
    <source>
        <dbReference type="ARBA" id="ARBA00022723"/>
    </source>
</evidence>
<accession>A0A976QTT8</accession>
<dbReference type="SMART" id="SM01052">
    <property type="entry name" value="CAP_GLY"/>
    <property type="match status" value="1"/>
</dbReference>
<dbReference type="PROSITE" id="PS00125">
    <property type="entry name" value="SER_THR_PHOSPHATASE"/>
    <property type="match status" value="1"/>
</dbReference>
<dbReference type="SUPFAM" id="SSF47473">
    <property type="entry name" value="EF-hand"/>
    <property type="match status" value="2"/>
</dbReference>
<dbReference type="AlphaFoldDB" id="A0A976QTT8"/>
<comment type="similarity">
    <text evidence="2 5">Belongs to the PPP phosphatase family.</text>
</comment>
<dbReference type="EMBL" id="CP056069">
    <property type="protein sequence ID" value="UKK00153.2"/>
    <property type="molecule type" value="Genomic_DNA"/>
</dbReference>
<dbReference type="Pfam" id="PF13499">
    <property type="entry name" value="EF-hand_7"/>
    <property type="match status" value="2"/>
</dbReference>
<dbReference type="SMART" id="SM00054">
    <property type="entry name" value="EFh"/>
    <property type="match status" value="5"/>
</dbReference>
<feature type="domain" description="EF-hand" evidence="6">
    <location>
        <begin position="647"/>
        <end position="682"/>
    </location>
</feature>
<dbReference type="SMART" id="SM00156">
    <property type="entry name" value="PP2Ac"/>
    <property type="match status" value="1"/>
</dbReference>
<evidence type="ECO:0000256" key="1">
    <source>
        <dbReference type="ARBA" id="ARBA00001936"/>
    </source>
</evidence>
<keyword evidence="4" id="KW-0464">Manganese</keyword>
<dbReference type="PRINTS" id="PR00114">
    <property type="entry name" value="STPHPHTASE"/>
</dbReference>
<dbReference type="InterPro" id="IPR002048">
    <property type="entry name" value="EF_hand_dom"/>
</dbReference>
<dbReference type="GO" id="GO:0004722">
    <property type="term" value="F:protein serine/threonine phosphatase activity"/>
    <property type="evidence" value="ECO:0007669"/>
    <property type="project" value="UniProtKB-EC"/>
</dbReference>
<dbReference type="GO" id="GO:0005509">
    <property type="term" value="F:calcium ion binding"/>
    <property type="evidence" value="ECO:0007669"/>
    <property type="project" value="InterPro"/>
</dbReference>
<evidence type="ECO:0000259" key="6">
    <source>
        <dbReference type="PROSITE" id="PS50222"/>
    </source>
</evidence>
<keyword evidence="3" id="KW-0479">Metal-binding</keyword>
<protein>
    <recommendedName>
        <fullName evidence="5">Serine/threonine-protein phosphatase</fullName>
        <ecNumber evidence="5">3.1.3.16</ecNumber>
    </recommendedName>
</protein>
<dbReference type="InterPro" id="IPR036859">
    <property type="entry name" value="CAP-Gly_dom_sf"/>
</dbReference>
<proteinExistence type="inferred from homology"/>
<dbReference type="InterPro" id="IPR004843">
    <property type="entry name" value="Calcineurin-like_PHP"/>
</dbReference>
<dbReference type="Gene3D" id="3.60.21.10">
    <property type="match status" value="1"/>
</dbReference>
<keyword evidence="5 7" id="KW-0378">Hydrolase</keyword>
<comment type="catalytic activity">
    <reaction evidence="5">
        <text>O-phospho-L-threonyl-[protein] + H2O = L-threonyl-[protein] + phosphate</text>
        <dbReference type="Rhea" id="RHEA:47004"/>
        <dbReference type="Rhea" id="RHEA-COMP:11060"/>
        <dbReference type="Rhea" id="RHEA-COMP:11605"/>
        <dbReference type="ChEBI" id="CHEBI:15377"/>
        <dbReference type="ChEBI" id="CHEBI:30013"/>
        <dbReference type="ChEBI" id="CHEBI:43474"/>
        <dbReference type="ChEBI" id="CHEBI:61977"/>
        <dbReference type="EC" id="3.1.3.16"/>
    </reaction>
</comment>
<dbReference type="SUPFAM" id="SSF56300">
    <property type="entry name" value="Metallo-dependent phosphatases"/>
    <property type="match status" value="1"/>
</dbReference>
<dbReference type="InterPro" id="IPR051134">
    <property type="entry name" value="PPP_phosphatase"/>
</dbReference>
<dbReference type="SUPFAM" id="SSF74924">
    <property type="entry name" value="Cap-Gly domain"/>
    <property type="match status" value="1"/>
</dbReference>
<feature type="domain" description="EF-hand" evidence="6">
    <location>
        <begin position="781"/>
        <end position="816"/>
    </location>
</feature>
<dbReference type="InterPro" id="IPR006186">
    <property type="entry name" value="Ser/Thr-sp_prot-phosphatase"/>
</dbReference>
<dbReference type="PROSITE" id="PS50096">
    <property type="entry name" value="IQ"/>
    <property type="match status" value="1"/>
</dbReference>
<dbReference type="PANTHER" id="PTHR45668:SF5">
    <property type="entry name" value="SERINE_THREONINE-PROTEIN PHOSPHATASE 5"/>
    <property type="match status" value="1"/>
</dbReference>
<evidence type="ECO:0000256" key="4">
    <source>
        <dbReference type="ARBA" id="ARBA00023211"/>
    </source>
</evidence>
<dbReference type="Gene3D" id="2.30.30.190">
    <property type="entry name" value="CAP Gly-rich-like domain"/>
    <property type="match status" value="1"/>
</dbReference>
<evidence type="ECO:0000256" key="5">
    <source>
        <dbReference type="RuleBase" id="RU004273"/>
    </source>
</evidence>
<dbReference type="Proteomes" id="UP000244811">
    <property type="component" value="Chromosome 1"/>
</dbReference>
<dbReference type="PANTHER" id="PTHR45668">
    <property type="entry name" value="SERINE/THREONINE-PROTEIN PHOSPHATASE 5-RELATED"/>
    <property type="match status" value="1"/>
</dbReference>
<reference evidence="7" key="1">
    <citation type="submission" date="2022-07" db="EMBL/GenBank/DDBJ databases">
        <title>Evaluation of T. orientalis genome assembly methods using nanopore sequencing and analysis of variation between genomes.</title>
        <authorList>
            <person name="Yam J."/>
            <person name="Micallef M.L."/>
            <person name="Liu M."/>
            <person name="Djordjevic S.P."/>
            <person name="Bogema D.R."/>
            <person name="Jenkins C."/>
        </authorList>
    </citation>
    <scope>NUCLEOTIDE SEQUENCE</scope>
    <source>
        <strain evidence="7">Goon Nure</strain>
    </source>
</reference>
<gene>
    <name evidence="7" type="ORF">MACK_000223</name>
</gene>
<dbReference type="Gene3D" id="1.10.238.10">
    <property type="entry name" value="EF-hand"/>
    <property type="match status" value="3"/>
</dbReference>
<organism evidence="7 8">
    <name type="scientific">Theileria orientalis</name>
    <dbReference type="NCBI Taxonomy" id="68886"/>
    <lineage>
        <taxon>Eukaryota</taxon>
        <taxon>Sar</taxon>
        <taxon>Alveolata</taxon>
        <taxon>Apicomplexa</taxon>
        <taxon>Aconoidasida</taxon>
        <taxon>Piroplasmida</taxon>
        <taxon>Theileriidae</taxon>
        <taxon>Theileria</taxon>
    </lineage>
</organism>
<dbReference type="InterPro" id="IPR029052">
    <property type="entry name" value="Metallo-depent_PP-like"/>
</dbReference>
<dbReference type="Pfam" id="PF00149">
    <property type="entry name" value="Metallophos"/>
    <property type="match status" value="1"/>
</dbReference>
<evidence type="ECO:0000256" key="2">
    <source>
        <dbReference type="ARBA" id="ARBA00008294"/>
    </source>
</evidence>
<comment type="cofactor">
    <cofactor evidence="1">
        <name>Mn(2+)</name>
        <dbReference type="ChEBI" id="CHEBI:29035"/>
    </cofactor>
</comment>
<sequence>MAEMCEFGLDEPVMVYGIKGFVKYIGKKEYIKKPTGNVVFQLMGVDLVKRLPQCTNGSFNGTMLFNSKNGTAFFVNSGSLRRFDEKEAAAIRIQATLRMFLAKIKYKKDMSFIFWNHMENLHEFRILDSKKNISLPIIEHLKKLYSDAESPLLKSGVLHKRRFSDQTFEFETRDYPPSDFNGPKLGKVVTSKFAHELLDGYKSGSCIELPIDYAQKIMLDTLAWYKNNDKGMINHVSIPPHQNSNLIIVGDLHGQLNDLLWIFYKFGPPSTRNVYLFNGDIADRGNYATNIFLLLFAFKLAEPSSVIINRGNHESDDMNESYGFTREVLTKYDGHIYNLFQKIFWELPLVVIIENRIVVVHGGLFRHKNVTLEKLSSVDRKRTCPATPDNYDDSLMFDLLWSDPQHSNGIDPSSRGAGCIRFGPDVTTNFLKTNNLEICIRSHQVPDTLRGIDILHNGKCVTLFSASNYCQTTHNTGAILIFTHGLKFEAHEYISPSLESIQSLENSTNNVTQRVIEATLFGKMEIDEKHKNRKPILDRCSHDVLMKICELVCEHKQKLWLNCYKHDKNRNGTITPEAWRNGLNELAGTIIPSLFSITSLNALNEETGLVHYNDVLKHITVGFEPVGYDHQHLKRECIAHIFDTMLKSDLSLREILMIFDRNLDGLVSYSELDEAIRKLNIGLSNPQVKILMRTIFSSCLDGTSDGKADIVEFLSKLKVIYSESIKYHPTEEWMEKALPSIGRLILSNRVEAAARYYNPNNKTDNLEKEKNEINRRRSSAIRAFALFQKFQEYDKAGEGLLSYDDFVKALKTLDLSKVEDEIGVKLTDHHLKELARMIDVTKAEKINYLEFLQAFYVVDESKYSVVNEMWDHICATMYKHKNSLKKALSHYDTEHVGKVYVHEFKDVLYALYDILGKTEAPLTFEQTEVLVECIDTNHEGMILYDEFLESFRPMYTLTK</sequence>
<dbReference type="PROSITE" id="PS50222">
    <property type="entry name" value="EF_HAND_2"/>
    <property type="match status" value="2"/>
</dbReference>
<dbReference type="EC" id="3.1.3.16" evidence="5"/>